<feature type="domain" description="Peptidase M50" evidence="12">
    <location>
        <begin position="7"/>
        <end position="201"/>
    </location>
</feature>
<feature type="transmembrane region" description="Helical" evidence="11">
    <location>
        <begin position="168"/>
        <end position="189"/>
    </location>
</feature>
<feature type="transmembrane region" description="Helical" evidence="11">
    <location>
        <begin position="209"/>
        <end position="230"/>
    </location>
</feature>
<evidence type="ECO:0000256" key="3">
    <source>
        <dbReference type="ARBA" id="ARBA00007931"/>
    </source>
</evidence>
<dbReference type="KEGG" id="dcb:C3Y92_11720"/>
<comment type="subcellular location">
    <subcellularLocation>
        <location evidence="2">Membrane</location>
        <topology evidence="2">Multi-pass membrane protein</topology>
    </subcellularLocation>
</comment>
<keyword evidence="5 11" id="KW-0812">Transmembrane</keyword>
<evidence type="ECO:0000313" key="13">
    <source>
        <dbReference type="EMBL" id="QAZ67851.1"/>
    </source>
</evidence>
<evidence type="ECO:0000256" key="4">
    <source>
        <dbReference type="ARBA" id="ARBA00022670"/>
    </source>
</evidence>
<keyword evidence="7" id="KW-0862">Zinc</keyword>
<evidence type="ECO:0000256" key="8">
    <source>
        <dbReference type="ARBA" id="ARBA00022989"/>
    </source>
</evidence>
<evidence type="ECO:0000256" key="9">
    <source>
        <dbReference type="ARBA" id="ARBA00023049"/>
    </source>
</evidence>
<evidence type="ECO:0000313" key="14">
    <source>
        <dbReference type="Proteomes" id="UP000293296"/>
    </source>
</evidence>
<keyword evidence="4 13" id="KW-0645">Protease</keyword>
<feature type="transmembrane region" description="Helical" evidence="11">
    <location>
        <begin position="85"/>
        <end position="108"/>
    </location>
</feature>
<evidence type="ECO:0000256" key="1">
    <source>
        <dbReference type="ARBA" id="ARBA00001947"/>
    </source>
</evidence>
<dbReference type="RefSeq" id="WP_129352816.1">
    <property type="nucleotide sequence ID" value="NZ_CP026538.1"/>
</dbReference>
<dbReference type="InterPro" id="IPR004387">
    <property type="entry name" value="Pept_M50_Zn"/>
</dbReference>
<dbReference type="PANTHER" id="PTHR42837:SF2">
    <property type="entry name" value="MEMBRANE METALLOPROTEASE ARASP2, CHLOROPLASTIC-RELATED"/>
    <property type="match status" value="1"/>
</dbReference>
<evidence type="ECO:0000256" key="2">
    <source>
        <dbReference type="ARBA" id="ARBA00004141"/>
    </source>
</evidence>
<dbReference type="Pfam" id="PF02163">
    <property type="entry name" value="Peptidase_M50"/>
    <property type="match status" value="1"/>
</dbReference>
<dbReference type="OrthoDB" id="9782003at2"/>
<dbReference type="InterPro" id="IPR008915">
    <property type="entry name" value="Peptidase_M50"/>
</dbReference>
<dbReference type="GO" id="GO:0016020">
    <property type="term" value="C:membrane"/>
    <property type="evidence" value="ECO:0007669"/>
    <property type="project" value="UniProtKB-SubCell"/>
</dbReference>
<evidence type="ECO:0000256" key="7">
    <source>
        <dbReference type="ARBA" id="ARBA00022833"/>
    </source>
</evidence>
<dbReference type="CDD" id="cd06163">
    <property type="entry name" value="S2P-M50_PDZ_RseP-like"/>
    <property type="match status" value="1"/>
</dbReference>
<keyword evidence="14" id="KW-1185">Reference proteome</keyword>
<organism evidence="13 14">
    <name type="scientific">Solidesulfovibrio carbinolicus</name>
    <dbReference type="NCBI Taxonomy" id="296842"/>
    <lineage>
        <taxon>Bacteria</taxon>
        <taxon>Pseudomonadati</taxon>
        <taxon>Thermodesulfobacteriota</taxon>
        <taxon>Desulfovibrionia</taxon>
        <taxon>Desulfovibrionales</taxon>
        <taxon>Desulfovibrionaceae</taxon>
        <taxon>Solidesulfovibrio</taxon>
    </lineage>
</organism>
<evidence type="ECO:0000259" key="12">
    <source>
        <dbReference type="Pfam" id="PF02163"/>
    </source>
</evidence>
<gene>
    <name evidence="13" type="ORF">C3Y92_11720</name>
</gene>
<comment type="cofactor">
    <cofactor evidence="1">
        <name>Zn(2+)</name>
        <dbReference type="ChEBI" id="CHEBI:29105"/>
    </cofactor>
</comment>
<dbReference type="AlphaFoldDB" id="A0A4P6HL38"/>
<keyword evidence="9" id="KW-0482">Metalloprotease</keyword>
<dbReference type="EMBL" id="CP026538">
    <property type="protein sequence ID" value="QAZ67851.1"/>
    <property type="molecule type" value="Genomic_DNA"/>
</dbReference>
<dbReference type="GO" id="GO:0006508">
    <property type="term" value="P:proteolysis"/>
    <property type="evidence" value="ECO:0007669"/>
    <property type="project" value="UniProtKB-KW"/>
</dbReference>
<evidence type="ECO:0000256" key="10">
    <source>
        <dbReference type="ARBA" id="ARBA00023136"/>
    </source>
</evidence>
<dbReference type="Proteomes" id="UP000293296">
    <property type="component" value="Chromosome"/>
</dbReference>
<evidence type="ECO:0000256" key="5">
    <source>
        <dbReference type="ARBA" id="ARBA00022692"/>
    </source>
</evidence>
<sequence>MTYVVVAALLGLLVFVHELGHFLAAKAVGIPVARFSLGIGPVLVSRTVGGVRYCLSAVPFGGYVLPDLRDEAAYLALPLGKRLIFSLAGPLANILFALAVYAALTLAAPGALGWAALAVKPLALCWKTLAGMVAGLGALFSRPEQLSGVVGIVAEGSRFAGSDLTRHAILAAHLSLSLAVFNLLPLPPLDGGKMVFDTLARLWSGLSRLYIPVAVGGWLALIGLMGYATVQDVWKYCL</sequence>
<name>A0A4P6HL38_9BACT</name>
<keyword evidence="6" id="KW-0378">Hydrolase</keyword>
<protein>
    <submittedName>
        <fullName evidence="13">Membrane-associated Zn-dependent protease</fullName>
    </submittedName>
</protein>
<comment type="similarity">
    <text evidence="3">Belongs to the peptidase M50B family.</text>
</comment>
<keyword evidence="8 11" id="KW-1133">Transmembrane helix</keyword>
<dbReference type="PANTHER" id="PTHR42837">
    <property type="entry name" value="REGULATOR OF SIGMA-E PROTEASE RSEP"/>
    <property type="match status" value="1"/>
</dbReference>
<keyword evidence="10 11" id="KW-0472">Membrane</keyword>
<reference evidence="13 14" key="1">
    <citation type="submission" date="2018-02" db="EMBL/GenBank/DDBJ databases">
        <title>Genome sequence of Desulfovibrio carbinolicus DSM 3852.</title>
        <authorList>
            <person name="Wilbanks E."/>
            <person name="Skennerton C.T."/>
            <person name="Orphan V.J."/>
        </authorList>
    </citation>
    <scope>NUCLEOTIDE SEQUENCE [LARGE SCALE GENOMIC DNA]</scope>
    <source>
        <strain evidence="13 14">DSM 3852</strain>
    </source>
</reference>
<dbReference type="GO" id="GO:0004222">
    <property type="term" value="F:metalloendopeptidase activity"/>
    <property type="evidence" value="ECO:0007669"/>
    <property type="project" value="InterPro"/>
</dbReference>
<proteinExistence type="inferred from homology"/>
<accession>A0A4P6HL38</accession>
<evidence type="ECO:0000256" key="6">
    <source>
        <dbReference type="ARBA" id="ARBA00022801"/>
    </source>
</evidence>
<evidence type="ECO:0000256" key="11">
    <source>
        <dbReference type="SAM" id="Phobius"/>
    </source>
</evidence>